<evidence type="ECO:0000313" key="3">
    <source>
        <dbReference type="Proteomes" id="UP000030361"/>
    </source>
</evidence>
<organism evidence="2 3">
    <name type="scientific">Lentilactobacillus curieae</name>
    <dbReference type="NCBI Taxonomy" id="1138822"/>
    <lineage>
        <taxon>Bacteria</taxon>
        <taxon>Bacillati</taxon>
        <taxon>Bacillota</taxon>
        <taxon>Bacilli</taxon>
        <taxon>Lactobacillales</taxon>
        <taxon>Lactobacillaceae</taxon>
        <taxon>Lentilactobacillus</taxon>
    </lineage>
</organism>
<dbReference type="InterPro" id="IPR029491">
    <property type="entry name" value="Helicase_HTH"/>
</dbReference>
<reference evidence="2 3" key="1">
    <citation type="journal article" date="2015" name="Genome Announc.">
        <title>Genome Sequence of Lactobacillus curieae CCTCC M 2011381T, a Novel Producer of Gamma-aminobutyric Acid.</title>
        <authorList>
            <person name="Wang Y."/>
            <person name="Wang Y."/>
            <person name="Lang C."/>
            <person name="Wei D."/>
            <person name="Xu P."/>
            <person name="Xie J."/>
        </authorList>
    </citation>
    <scope>NUCLEOTIDE SEQUENCE [LARGE SCALE GENOMIC DNA]</scope>
    <source>
        <strain evidence="2 3">CCTCC M 2011381</strain>
    </source>
</reference>
<dbReference type="KEGG" id="lcu:PL11_009285"/>
<feature type="domain" description="Helicase Helix-turn-helix" evidence="1">
    <location>
        <begin position="248"/>
        <end position="339"/>
    </location>
</feature>
<dbReference type="Proteomes" id="UP000030361">
    <property type="component" value="Chromosome"/>
</dbReference>
<dbReference type="EMBL" id="CP018906">
    <property type="protein sequence ID" value="AQW22099.1"/>
    <property type="molecule type" value="Genomic_DNA"/>
</dbReference>
<evidence type="ECO:0000313" key="2">
    <source>
        <dbReference type="EMBL" id="AQW22099.1"/>
    </source>
</evidence>
<proteinExistence type="predicted"/>
<dbReference type="AlphaFoldDB" id="A0A1S6QKH8"/>
<keyword evidence="3" id="KW-1185">Reference proteome</keyword>
<evidence type="ECO:0000259" key="1">
    <source>
        <dbReference type="Pfam" id="PF14493"/>
    </source>
</evidence>
<sequence>MKTETLILLFCSNTESRRIKAIFNVLIGKKTVSNLFWGLNYNILGYLDAFHGLDFTDLTTALKDLSKQGMIETPADNFVKLTSAGQAAKERLLSKLTGVNDIQIASEYDVSLFKRRIVLATQIVSEYSFGNSKYYPQSIDMLNDSLVKSWFVNNKGDDLVLAMKSLWTTVFSEMPTTLADSYARSLVGHNLFGQTINQIASNNEMTNPEAWLWMYIGDCLLLKTMLTRKDERFSLLMRGLHKELISKSTQSTYDIFIQNDRLSLVQIANKRGVKSTTVREHLLEWAILADNPIPVFKRVLSPALIKQLDSKAPKLVVDWKYTGSIEEQFHIDFFEFRMYQIMRSRNIDGR</sequence>
<name>A0A1S6QKH8_9LACO</name>
<dbReference type="OrthoDB" id="2146354at2"/>
<dbReference type="eggNOG" id="COG4955">
    <property type="taxonomic scope" value="Bacteria"/>
</dbReference>
<gene>
    <name evidence="2" type="ORF">PL11_009285</name>
</gene>
<dbReference type="Pfam" id="PF14493">
    <property type="entry name" value="HTH_40"/>
    <property type="match status" value="1"/>
</dbReference>
<accession>A0A1S6QKH8</accession>
<protein>
    <recommendedName>
        <fullName evidence="1">Helicase Helix-turn-helix domain-containing protein</fullName>
    </recommendedName>
</protein>
<dbReference type="RefSeq" id="WP_035167102.1">
    <property type="nucleotide sequence ID" value="NZ_CP018906.1"/>
</dbReference>